<evidence type="ECO:0000256" key="11">
    <source>
        <dbReference type="ARBA" id="ARBA00022989"/>
    </source>
</evidence>
<organism evidence="18 19">
    <name type="scientific">Clostridium bovifaecis</name>
    <dbReference type="NCBI Taxonomy" id="2184719"/>
    <lineage>
        <taxon>Bacteria</taxon>
        <taxon>Bacillati</taxon>
        <taxon>Bacillota</taxon>
        <taxon>Clostridia</taxon>
        <taxon>Eubacteriales</taxon>
        <taxon>Clostridiaceae</taxon>
        <taxon>Clostridium</taxon>
    </lineage>
</organism>
<dbReference type="Proteomes" id="UP000422764">
    <property type="component" value="Chromosome"/>
</dbReference>
<dbReference type="Gene3D" id="6.10.340.10">
    <property type="match status" value="1"/>
</dbReference>
<feature type="domain" description="HAMP" evidence="17">
    <location>
        <begin position="139"/>
        <end position="185"/>
    </location>
</feature>
<evidence type="ECO:0000256" key="5">
    <source>
        <dbReference type="ARBA" id="ARBA00022553"/>
    </source>
</evidence>
<dbReference type="Pfam" id="PF02518">
    <property type="entry name" value="HATPase_c"/>
    <property type="match status" value="1"/>
</dbReference>
<dbReference type="EC" id="2.7.13.3" evidence="3"/>
<dbReference type="GO" id="GO:0005524">
    <property type="term" value="F:ATP binding"/>
    <property type="evidence" value="ECO:0007669"/>
    <property type="project" value="UniProtKB-KW"/>
</dbReference>
<keyword evidence="13 15" id="KW-0472">Membrane</keyword>
<dbReference type="InterPro" id="IPR003660">
    <property type="entry name" value="HAMP_dom"/>
</dbReference>
<dbReference type="PROSITE" id="PS50885">
    <property type="entry name" value="HAMP"/>
    <property type="match status" value="1"/>
</dbReference>
<keyword evidence="5" id="KW-0597">Phosphoprotein</keyword>
<evidence type="ECO:0000256" key="3">
    <source>
        <dbReference type="ARBA" id="ARBA00012438"/>
    </source>
</evidence>
<dbReference type="Gene3D" id="3.30.565.10">
    <property type="entry name" value="Histidine kinase-like ATPase, C-terminal domain"/>
    <property type="match status" value="1"/>
</dbReference>
<dbReference type="InterPro" id="IPR003594">
    <property type="entry name" value="HATPase_dom"/>
</dbReference>
<dbReference type="AlphaFoldDB" id="A0A6I6ER20"/>
<feature type="domain" description="Histidine kinase" evidence="16">
    <location>
        <begin position="200"/>
        <end position="413"/>
    </location>
</feature>
<dbReference type="SMART" id="SM00387">
    <property type="entry name" value="HATPase_c"/>
    <property type="match status" value="1"/>
</dbReference>
<evidence type="ECO:0000256" key="8">
    <source>
        <dbReference type="ARBA" id="ARBA00022741"/>
    </source>
</evidence>
<dbReference type="InterPro" id="IPR005467">
    <property type="entry name" value="His_kinase_dom"/>
</dbReference>
<dbReference type="SUPFAM" id="SSF47384">
    <property type="entry name" value="Homodimeric domain of signal transducing histidine kinase"/>
    <property type="match status" value="1"/>
</dbReference>
<evidence type="ECO:0000259" key="17">
    <source>
        <dbReference type="PROSITE" id="PS50885"/>
    </source>
</evidence>
<keyword evidence="14" id="KW-0175">Coiled coil</keyword>
<keyword evidence="10" id="KW-0067">ATP-binding</keyword>
<evidence type="ECO:0000256" key="2">
    <source>
        <dbReference type="ARBA" id="ARBA00004651"/>
    </source>
</evidence>
<evidence type="ECO:0000313" key="19">
    <source>
        <dbReference type="Proteomes" id="UP000422764"/>
    </source>
</evidence>
<dbReference type="PROSITE" id="PS50109">
    <property type="entry name" value="HIS_KIN"/>
    <property type="match status" value="1"/>
</dbReference>
<keyword evidence="6" id="KW-0808">Transferase</keyword>
<keyword evidence="7 15" id="KW-0812">Transmembrane</keyword>
<protein>
    <recommendedName>
        <fullName evidence="3">histidine kinase</fullName>
        <ecNumber evidence="3">2.7.13.3</ecNumber>
    </recommendedName>
</protein>
<evidence type="ECO:0000256" key="14">
    <source>
        <dbReference type="SAM" id="Coils"/>
    </source>
</evidence>
<dbReference type="Gene3D" id="1.10.287.130">
    <property type="match status" value="1"/>
</dbReference>
<dbReference type="CDD" id="cd00082">
    <property type="entry name" value="HisKA"/>
    <property type="match status" value="1"/>
</dbReference>
<dbReference type="CDD" id="cd00075">
    <property type="entry name" value="HATPase"/>
    <property type="match status" value="1"/>
</dbReference>
<dbReference type="GO" id="GO:0000155">
    <property type="term" value="F:phosphorelay sensor kinase activity"/>
    <property type="evidence" value="ECO:0007669"/>
    <property type="project" value="InterPro"/>
</dbReference>
<keyword evidence="8" id="KW-0547">Nucleotide-binding</keyword>
<evidence type="ECO:0000256" key="6">
    <source>
        <dbReference type="ARBA" id="ARBA00022679"/>
    </source>
</evidence>
<dbReference type="PANTHER" id="PTHR45528:SF1">
    <property type="entry name" value="SENSOR HISTIDINE KINASE CPXA"/>
    <property type="match status" value="1"/>
</dbReference>
<evidence type="ECO:0000256" key="13">
    <source>
        <dbReference type="ARBA" id="ARBA00023136"/>
    </source>
</evidence>
<evidence type="ECO:0000256" key="10">
    <source>
        <dbReference type="ARBA" id="ARBA00022840"/>
    </source>
</evidence>
<dbReference type="Pfam" id="PF00512">
    <property type="entry name" value="HisKA"/>
    <property type="match status" value="1"/>
</dbReference>
<keyword evidence="12" id="KW-0902">Two-component regulatory system</keyword>
<evidence type="ECO:0000256" key="4">
    <source>
        <dbReference type="ARBA" id="ARBA00022475"/>
    </source>
</evidence>
<sequence>MRRYFNNPEIKKSSISFLLIMLVFLLCNSAIINGYNRKLKSDYVKVFSNITAKLVETDPKLEKEIVPLLTREVTMDEEKIGREILREYGLTESLDNSLFPYIKGSFRGMELSILCAGFILTALLFILNYFQYGYFYESMRVFSSAAKQIVEGDYNLKLSEEKEGDLSKLTKSFNSMGEVIRGNIQALNKEKRFLVDLLSDISHQLKTPLSTMILYNDILLNKDLTKEQQITFLKNNENQLNRMSWLILNLLKLAKIDANAIELEIEKQSLNETIEETVEILESKAVQLKVKVEFIQEDIVYLKHDRLWLQEALINIVKNGIEHAGEDGRINISIEDNPIYTRIIISNTGEAIPEEELTHIFKRFYRGKRVQKSDSVGIGLSLAKSIIERHGGYIEVISRPSEETKFIITFLKY</sequence>
<evidence type="ECO:0000256" key="1">
    <source>
        <dbReference type="ARBA" id="ARBA00000085"/>
    </source>
</evidence>
<evidence type="ECO:0000256" key="12">
    <source>
        <dbReference type="ARBA" id="ARBA00023012"/>
    </source>
</evidence>
<feature type="transmembrane region" description="Helical" evidence="15">
    <location>
        <begin position="111"/>
        <end position="130"/>
    </location>
</feature>
<dbReference type="InterPro" id="IPR003661">
    <property type="entry name" value="HisK_dim/P_dom"/>
</dbReference>
<dbReference type="SUPFAM" id="SSF55874">
    <property type="entry name" value="ATPase domain of HSP90 chaperone/DNA topoisomerase II/histidine kinase"/>
    <property type="match status" value="1"/>
</dbReference>
<keyword evidence="9 18" id="KW-0418">Kinase</keyword>
<feature type="coiled-coil region" evidence="14">
    <location>
        <begin position="253"/>
        <end position="298"/>
    </location>
</feature>
<evidence type="ECO:0000256" key="15">
    <source>
        <dbReference type="SAM" id="Phobius"/>
    </source>
</evidence>
<keyword evidence="4" id="KW-1003">Cell membrane</keyword>
<reference evidence="18 19" key="1">
    <citation type="submission" date="2019-12" db="EMBL/GenBank/DDBJ databases">
        <title>Genome sequenceing of Clostridium bovifaecis.</title>
        <authorList>
            <person name="Yao Y."/>
        </authorList>
    </citation>
    <scope>NUCLEOTIDE SEQUENCE [LARGE SCALE GENOMIC DNA]</scope>
    <source>
        <strain evidence="18 19">BXX</strain>
    </source>
</reference>
<gene>
    <name evidence="18" type="ORF">GOM49_05240</name>
</gene>
<dbReference type="InterPro" id="IPR036097">
    <property type="entry name" value="HisK_dim/P_sf"/>
</dbReference>
<dbReference type="PANTHER" id="PTHR45528">
    <property type="entry name" value="SENSOR HISTIDINE KINASE CPXA"/>
    <property type="match status" value="1"/>
</dbReference>
<accession>A0A6I6ER20</accession>
<evidence type="ECO:0000256" key="9">
    <source>
        <dbReference type="ARBA" id="ARBA00022777"/>
    </source>
</evidence>
<keyword evidence="11 15" id="KW-1133">Transmembrane helix</keyword>
<dbReference type="EMBL" id="CP046522">
    <property type="protein sequence ID" value="QGU94580.1"/>
    <property type="molecule type" value="Genomic_DNA"/>
</dbReference>
<dbReference type="InterPro" id="IPR036890">
    <property type="entry name" value="HATPase_C_sf"/>
</dbReference>
<name>A0A6I6ER20_9CLOT</name>
<comment type="subcellular location">
    <subcellularLocation>
        <location evidence="2">Cell membrane</location>
        <topology evidence="2">Multi-pass membrane protein</topology>
    </subcellularLocation>
</comment>
<dbReference type="PRINTS" id="PR00344">
    <property type="entry name" value="BCTRLSENSOR"/>
</dbReference>
<comment type="catalytic activity">
    <reaction evidence="1">
        <text>ATP + protein L-histidine = ADP + protein N-phospho-L-histidine.</text>
        <dbReference type="EC" id="2.7.13.3"/>
    </reaction>
</comment>
<dbReference type="SMART" id="SM00388">
    <property type="entry name" value="HisKA"/>
    <property type="match status" value="1"/>
</dbReference>
<dbReference type="CDD" id="cd06225">
    <property type="entry name" value="HAMP"/>
    <property type="match status" value="1"/>
</dbReference>
<dbReference type="InterPro" id="IPR050398">
    <property type="entry name" value="HssS/ArlS-like"/>
</dbReference>
<evidence type="ECO:0000259" key="16">
    <source>
        <dbReference type="PROSITE" id="PS50109"/>
    </source>
</evidence>
<dbReference type="GO" id="GO:0005886">
    <property type="term" value="C:plasma membrane"/>
    <property type="evidence" value="ECO:0007669"/>
    <property type="project" value="UniProtKB-SubCell"/>
</dbReference>
<evidence type="ECO:0000313" key="18">
    <source>
        <dbReference type="EMBL" id="QGU94580.1"/>
    </source>
</evidence>
<dbReference type="InterPro" id="IPR004358">
    <property type="entry name" value="Sig_transdc_His_kin-like_C"/>
</dbReference>
<proteinExistence type="predicted"/>
<evidence type="ECO:0000256" key="7">
    <source>
        <dbReference type="ARBA" id="ARBA00022692"/>
    </source>
</evidence>
<keyword evidence="19" id="KW-1185">Reference proteome</keyword>